<dbReference type="Pfam" id="PF00578">
    <property type="entry name" value="AhpC-TSA"/>
    <property type="match status" value="1"/>
</dbReference>
<evidence type="ECO:0000313" key="2">
    <source>
        <dbReference type="EMBL" id="VAW73059.1"/>
    </source>
</evidence>
<dbReference type="InterPro" id="IPR013766">
    <property type="entry name" value="Thioredoxin_domain"/>
</dbReference>
<evidence type="ECO:0000259" key="1">
    <source>
        <dbReference type="PROSITE" id="PS51352"/>
    </source>
</evidence>
<dbReference type="PANTHER" id="PTHR42852:SF13">
    <property type="entry name" value="PROTEIN DIPZ"/>
    <property type="match status" value="1"/>
</dbReference>
<dbReference type="InterPro" id="IPR036249">
    <property type="entry name" value="Thioredoxin-like_sf"/>
</dbReference>
<dbReference type="AlphaFoldDB" id="A0A3B0YFX6"/>
<gene>
    <name evidence="2" type="ORF">MNBD_GAMMA15-2273</name>
</gene>
<dbReference type="Gene3D" id="3.40.30.10">
    <property type="entry name" value="Glutaredoxin"/>
    <property type="match status" value="1"/>
</dbReference>
<dbReference type="CDD" id="cd02966">
    <property type="entry name" value="TlpA_like_family"/>
    <property type="match status" value="1"/>
</dbReference>
<protein>
    <recommendedName>
        <fullName evidence="1">Thioredoxin domain-containing protein</fullName>
    </recommendedName>
</protein>
<proteinExistence type="predicted"/>
<dbReference type="InterPro" id="IPR000866">
    <property type="entry name" value="AhpC/TSA"/>
</dbReference>
<dbReference type="GO" id="GO:0016491">
    <property type="term" value="F:oxidoreductase activity"/>
    <property type="evidence" value="ECO:0007669"/>
    <property type="project" value="InterPro"/>
</dbReference>
<reference evidence="2" key="1">
    <citation type="submission" date="2018-06" db="EMBL/GenBank/DDBJ databases">
        <authorList>
            <person name="Zhirakovskaya E."/>
        </authorList>
    </citation>
    <scope>NUCLEOTIDE SEQUENCE</scope>
</reference>
<dbReference type="GO" id="GO:0016209">
    <property type="term" value="F:antioxidant activity"/>
    <property type="evidence" value="ECO:0007669"/>
    <property type="project" value="InterPro"/>
</dbReference>
<accession>A0A3B0YFX6</accession>
<sequence length="177" mass="19381">MKLKDIQTSLFALTILGAMSYLWFTPTGITSAPDITVSTIRGEKIRLSSLQGKPLLVTFWATTCPGCIKEMPHLVELYKELAPKGFEIIGIAMPYDPPNQVIALAEKHQLPYPIALDITGDAARAFGDVRLTPSSFLIAPDGRVAHQKVGEMDISRLRTMVTHMLAQPNLPHAVSTN</sequence>
<dbReference type="InterPro" id="IPR050553">
    <property type="entry name" value="Thioredoxin_ResA/DsbE_sf"/>
</dbReference>
<name>A0A3B0YFX6_9ZZZZ</name>
<organism evidence="2">
    <name type="scientific">hydrothermal vent metagenome</name>
    <dbReference type="NCBI Taxonomy" id="652676"/>
    <lineage>
        <taxon>unclassified sequences</taxon>
        <taxon>metagenomes</taxon>
        <taxon>ecological metagenomes</taxon>
    </lineage>
</organism>
<dbReference type="PANTHER" id="PTHR42852">
    <property type="entry name" value="THIOL:DISULFIDE INTERCHANGE PROTEIN DSBE"/>
    <property type="match status" value="1"/>
</dbReference>
<dbReference type="PROSITE" id="PS51352">
    <property type="entry name" value="THIOREDOXIN_2"/>
    <property type="match status" value="1"/>
</dbReference>
<dbReference type="EMBL" id="UOFN01000012">
    <property type="protein sequence ID" value="VAW73059.1"/>
    <property type="molecule type" value="Genomic_DNA"/>
</dbReference>
<feature type="domain" description="Thioredoxin" evidence="1">
    <location>
        <begin position="26"/>
        <end position="166"/>
    </location>
</feature>
<dbReference type="SUPFAM" id="SSF52833">
    <property type="entry name" value="Thioredoxin-like"/>
    <property type="match status" value="1"/>
</dbReference>